<feature type="compositionally biased region" description="Polar residues" evidence="1">
    <location>
        <begin position="220"/>
        <end position="231"/>
    </location>
</feature>
<feature type="compositionally biased region" description="Basic and acidic residues" evidence="1">
    <location>
        <begin position="69"/>
        <end position="84"/>
    </location>
</feature>
<feature type="compositionally biased region" description="Polar residues" evidence="1">
    <location>
        <begin position="274"/>
        <end position="285"/>
    </location>
</feature>
<keyword evidence="2" id="KW-0472">Membrane</keyword>
<feature type="compositionally biased region" description="Low complexity" evidence="1">
    <location>
        <begin position="183"/>
        <end position="195"/>
    </location>
</feature>
<evidence type="ECO:0000256" key="2">
    <source>
        <dbReference type="SAM" id="Phobius"/>
    </source>
</evidence>
<evidence type="ECO:0000256" key="1">
    <source>
        <dbReference type="SAM" id="MobiDB-lite"/>
    </source>
</evidence>
<sequence length="601" mass="64484">MSLLPFVQQPRLVRWLCYRKAYEPAIMPAIIIVAALAFASIIAIWLMKLRGEAQVAPTQEPEAAGVPADQEHKEPSVAVAHEDSGPVSNATTPAPPKDQNLQPPVQTSAPTDQTLFGQPGQADALSKPQEPIKSSITAADQAAKVPATEEGQNRNIEAKPSGAAAPVETPLQIQGAKAELPPGGSSQAQSGSSTSLETNLASRDKDAQSKEQPMGKQLVQPEQTDGISSPTPAGQQSSPSPEPSSGSPVQGETAFKKSEESNLDKKKFLDDKATMQTAQTITQNDLVGDDQKKNLKLVTDEKQQHLITAEEKTKDKEAPFSEDKSREKSGIAAHKDIATCTAKLDSERAGDASSADKAMAGKASVTKIVRIRDEKTIIADGVVTQETESLIEKNEMAKDKSSVVNRKIVQMTGRMHLTKPLSYTGSKADSSGKTATMGVDTAKLDTEKVFEEEASKEMHNLGLGEPNTKSNKPDGATNLVTAQKMASSAQKQSAIENIVETTATPISEPIEQPAHVELTFVKPEETASLISITATVVTDKNNDWMLAEMEEMMKEDIIMQDLQKLGMDNNPAISQRQNDQSMRTAVDTISESKSSNSQNQK</sequence>
<feature type="compositionally biased region" description="Low complexity" evidence="1">
    <location>
        <begin position="232"/>
        <end position="251"/>
    </location>
</feature>
<proteinExistence type="predicted"/>
<feature type="compositionally biased region" description="Polar residues" evidence="1">
    <location>
        <begin position="99"/>
        <end position="116"/>
    </location>
</feature>
<evidence type="ECO:0000313" key="3">
    <source>
        <dbReference type="EMBL" id="CDW52400.1"/>
    </source>
</evidence>
<name>A0A077Z1D6_TRITR</name>
<dbReference type="EMBL" id="HG805821">
    <property type="protein sequence ID" value="CDW52400.1"/>
    <property type="molecule type" value="Genomic_DNA"/>
</dbReference>
<dbReference type="AlphaFoldDB" id="A0A077Z1D6"/>
<protein>
    <submittedName>
        <fullName evidence="3">Uncharacterized protein</fullName>
    </submittedName>
</protein>
<keyword evidence="2" id="KW-0812">Transmembrane</keyword>
<organism evidence="3 4">
    <name type="scientific">Trichuris trichiura</name>
    <name type="common">Whipworm</name>
    <name type="synonym">Trichocephalus trichiurus</name>
    <dbReference type="NCBI Taxonomy" id="36087"/>
    <lineage>
        <taxon>Eukaryota</taxon>
        <taxon>Metazoa</taxon>
        <taxon>Ecdysozoa</taxon>
        <taxon>Nematoda</taxon>
        <taxon>Enoplea</taxon>
        <taxon>Dorylaimia</taxon>
        <taxon>Trichinellida</taxon>
        <taxon>Trichuridae</taxon>
        <taxon>Trichuris</taxon>
    </lineage>
</organism>
<evidence type="ECO:0000313" key="4">
    <source>
        <dbReference type="Proteomes" id="UP000030665"/>
    </source>
</evidence>
<gene>
    <name evidence="3" type="ORF">TTRE_0000065901</name>
</gene>
<keyword evidence="4" id="KW-1185">Reference proteome</keyword>
<reference evidence="3" key="2">
    <citation type="submission" date="2014-03" db="EMBL/GenBank/DDBJ databases">
        <title>The whipworm genome and dual-species transcriptomics of an intimate host-pathogen interaction.</title>
        <authorList>
            <person name="Foth B.J."/>
            <person name="Tsai I.J."/>
            <person name="Reid A.J."/>
            <person name="Bancroft A.J."/>
            <person name="Nichol S."/>
            <person name="Tracey A."/>
            <person name="Holroyd N."/>
            <person name="Cotton J.A."/>
            <person name="Stanley E.J."/>
            <person name="Zarowiecki M."/>
            <person name="Liu J.Z."/>
            <person name="Huckvale T."/>
            <person name="Cooper P.J."/>
            <person name="Grencis R.K."/>
            <person name="Berriman M."/>
        </authorList>
    </citation>
    <scope>NUCLEOTIDE SEQUENCE [LARGE SCALE GENOMIC DNA]</scope>
</reference>
<feature type="region of interest" description="Disordered" evidence="1">
    <location>
        <begin position="306"/>
        <end position="332"/>
    </location>
</feature>
<accession>A0A077Z1D6</accession>
<keyword evidence="2" id="KW-1133">Transmembrane helix</keyword>
<feature type="compositionally biased region" description="Polar residues" evidence="1">
    <location>
        <begin position="571"/>
        <end position="591"/>
    </location>
</feature>
<reference evidence="3" key="1">
    <citation type="submission" date="2014-01" db="EMBL/GenBank/DDBJ databases">
        <authorList>
            <person name="Aslett M."/>
        </authorList>
    </citation>
    <scope>NUCLEOTIDE SEQUENCE</scope>
</reference>
<feature type="compositionally biased region" description="Low complexity" evidence="1">
    <location>
        <begin position="592"/>
        <end position="601"/>
    </location>
</feature>
<feature type="transmembrane region" description="Helical" evidence="2">
    <location>
        <begin position="21"/>
        <end position="47"/>
    </location>
</feature>
<feature type="region of interest" description="Disordered" evidence="1">
    <location>
        <begin position="568"/>
        <end position="601"/>
    </location>
</feature>
<feature type="compositionally biased region" description="Basic and acidic residues" evidence="1">
    <location>
        <begin position="254"/>
        <end position="273"/>
    </location>
</feature>
<feature type="region of interest" description="Disordered" evidence="1">
    <location>
        <begin position="58"/>
        <end position="288"/>
    </location>
</feature>
<dbReference type="Proteomes" id="UP000030665">
    <property type="component" value="Unassembled WGS sequence"/>
</dbReference>